<accession>A0ABN3V8B3</accession>
<sequence>MSGTTLTIRHSYESGTTVEGTEKNSPAHHAIKANRSWTWSRYARAWLLRSSRHRRPKYGDIDIMEQALTELGYTVTRDIDETMPTVEQQEADLAERMGDRADRLAERADKQASAAAATREKADAVFRNIPFGQPMLVDHHSYNADRNRRERASNNLRKSFEQADYAAELSRRSNTAAVHMGARHNPVTVGNRIAKLESDRRAVQRRLDGEGALESYTDEHGHPCERSVTRPPQGEARERLLVDAAELDEQITYWKRVYAELQAAGKASTAGPDTVAKGDWVLVRGDWYRVRRVNKKTVSVPSHLVTAPEPGKREWTNTTPWHEVREHRTTEQMPAAFVDAYETPGTNRLRLAPAQFPDDGHDGDRGDTA</sequence>
<evidence type="ECO:0000313" key="3">
    <source>
        <dbReference type="Proteomes" id="UP001500979"/>
    </source>
</evidence>
<feature type="region of interest" description="Disordered" evidence="1">
    <location>
        <begin position="214"/>
        <end position="233"/>
    </location>
</feature>
<dbReference type="Proteomes" id="UP001500979">
    <property type="component" value="Unassembled WGS sequence"/>
</dbReference>
<gene>
    <name evidence="2" type="ORF">GCM10010470_16240</name>
</gene>
<proteinExistence type="predicted"/>
<name>A0ABN3V8B3_9PSEU</name>
<dbReference type="Pfam" id="PF12083">
    <property type="entry name" value="DUF3560"/>
    <property type="match status" value="1"/>
</dbReference>
<feature type="region of interest" description="Disordered" evidence="1">
    <location>
        <begin position="1"/>
        <end position="27"/>
    </location>
</feature>
<dbReference type="EMBL" id="BAAAUX010000009">
    <property type="protein sequence ID" value="GAA2783022.1"/>
    <property type="molecule type" value="Genomic_DNA"/>
</dbReference>
<evidence type="ECO:0008006" key="4">
    <source>
        <dbReference type="Google" id="ProtNLM"/>
    </source>
</evidence>
<dbReference type="InterPro" id="IPR021944">
    <property type="entry name" value="DUF3560"/>
</dbReference>
<feature type="compositionally biased region" description="Basic and acidic residues" evidence="1">
    <location>
        <begin position="217"/>
        <end position="228"/>
    </location>
</feature>
<feature type="compositionally biased region" description="Polar residues" evidence="1">
    <location>
        <begin position="1"/>
        <end position="19"/>
    </location>
</feature>
<dbReference type="RefSeq" id="WP_344678854.1">
    <property type="nucleotide sequence ID" value="NZ_BAAAUX010000009.1"/>
</dbReference>
<keyword evidence="3" id="KW-1185">Reference proteome</keyword>
<protein>
    <recommendedName>
        <fullName evidence="4">DUF3560 domain-containing protein</fullName>
    </recommendedName>
</protein>
<organism evidence="2 3">
    <name type="scientific">Saccharopolyspora taberi</name>
    <dbReference type="NCBI Taxonomy" id="60895"/>
    <lineage>
        <taxon>Bacteria</taxon>
        <taxon>Bacillati</taxon>
        <taxon>Actinomycetota</taxon>
        <taxon>Actinomycetes</taxon>
        <taxon>Pseudonocardiales</taxon>
        <taxon>Pseudonocardiaceae</taxon>
        <taxon>Saccharopolyspora</taxon>
    </lineage>
</organism>
<reference evidence="2 3" key="1">
    <citation type="journal article" date="2019" name="Int. J. Syst. Evol. Microbiol.">
        <title>The Global Catalogue of Microorganisms (GCM) 10K type strain sequencing project: providing services to taxonomists for standard genome sequencing and annotation.</title>
        <authorList>
            <consortium name="The Broad Institute Genomics Platform"/>
            <consortium name="The Broad Institute Genome Sequencing Center for Infectious Disease"/>
            <person name="Wu L."/>
            <person name="Ma J."/>
        </authorList>
    </citation>
    <scope>NUCLEOTIDE SEQUENCE [LARGE SCALE GENOMIC DNA]</scope>
    <source>
        <strain evidence="2 3">JCM 9383</strain>
    </source>
</reference>
<evidence type="ECO:0000313" key="2">
    <source>
        <dbReference type="EMBL" id="GAA2783022.1"/>
    </source>
</evidence>
<evidence type="ECO:0000256" key="1">
    <source>
        <dbReference type="SAM" id="MobiDB-lite"/>
    </source>
</evidence>
<comment type="caution">
    <text evidence="2">The sequence shown here is derived from an EMBL/GenBank/DDBJ whole genome shotgun (WGS) entry which is preliminary data.</text>
</comment>